<gene>
    <name evidence="1" type="ORF">CDAUBV1_LOCUS3100</name>
</gene>
<dbReference type="EMBL" id="CAXLJL010000078">
    <property type="protein sequence ID" value="CAL5130896.1"/>
    <property type="molecule type" value="Genomic_DNA"/>
</dbReference>
<evidence type="ECO:0008006" key="3">
    <source>
        <dbReference type="Google" id="ProtNLM"/>
    </source>
</evidence>
<organism evidence="1 2">
    <name type="scientific">Calicophoron daubneyi</name>
    <name type="common">Rumen fluke</name>
    <name type="synonym">Paramphistomum daubneyi</name>
    <dbReference type="NCBI Taxonomy" id="300641"/>
    <lineage>
        <taxon>Eukaryota</taxon>
        <taxon>Metazoa</taxon>
        <taxon>Spiralia</taxon>
        <taxon>Lophotrochozoa</taxon>
        <taxon>Platyhelminthes</taxon>
        <taxon>Trematoda</taxon>
        <taxon>Digenea</taxon>
        <taxon>Plagiorchiida</taxon>
        <taxon>Pronocephalata</taxon>
        <taxon>Paramphistomoidea</taxon>
        <taxon>Paramphistomidae</taxon>
        <taxon>Calicophoron</taxon>
    </lineage>
</organism>
<proteinExistence type="predicted"/>
<name>A0AAV2T274_CALDB</name>
<dbReference type="InterPro" id="IPR012340">
    <property type="entry name" value="NA-bd_OB-fold"/>
</dbReference>
<protein>
    <recommendedName>
        <fullName evidence="3">RecQ-mediated genome instability protein 2</fullName>
    </recommendedName>
</protein>
<comment type="caution">
    <text evidence="1">The sequence shown here is derived from an EMBL/GenBank/DDBJ whole genome shotgun (WGS) entry which is preliminary data.</text>
</comment>
<evidence type="ECO:0000313" key="2">
    <source>
        <dbReference type="Proteomes" id="UP001497525"/>
    </source>
</evidence>
<dbReference type="Gene3D" id="2.40.50.140">
    <property type="entry name" value="Nucleic acid-binding proteins"/>
    <property type="match status" value="1"/>
</dbReference>
<accession>A0AAV2T274</accession>
<reference evidence="1" key="1">
    <citation type="submission" date="2024-06" db="EMBL/GenBank/DDBJ databases">
        <authorList>
            <person name="Liu X."/>
            <person name="Lenzi L."/>
            <person name="Haldenby T S."/>
            <person name="Uol C."/>
        </authorList>
    </citation>
    <scope>NUCLEOTIDE SEQUENCE</scope>
</reference>
<dbReference type="Proteomes" id="UP001497525">
    <property type="component" value="Unassembled WGS sequence"/>
</dbReference>
<sequence>MFYPGMDTSSGPLMRKLLIGQLFQDPTNLPKYDSVRQLWEHSLPNRPPLLWGIVWLQGTVTEYFDEHSVVLDDGTGRIRIDCLKGAKNNPISTPEVGEYIAVIGDLVCPTEQSAGQVSEWYIAAKLLVTLSERQSSEESSTQLADLNVALFELSWPLEVMDMIHAL</sequence>
<dbReference type="Pfam" id="PF16100">
    <property type="entry name" value="RMI2"/>
    <property type="match status" value="1"/>
</dbReference>
<evidence type="ECO:0000313" key="1">
    <source>
        <dbReference type="EMBL" id="CAL5130896.1"/>
    </source>
</evidence>
<dbReference type="InterPro" id="IPR032245">
    <property type="entry name" value="RMI2"/>
</dbReference>
<dbReference type="AlphaFoldDB" id="A0AAV2T274"/>